<reference evidence="1 2" key="1">
    <citation type="submission" date="2014-02" db="EMBL/GenBank/DDBJ databases">
        <title>The small core and large imbalanced accessory genome model reveals a collaborative survival strategy of Sorangium cellulosum strains in nature.</title>
        <authorList>
            <person name="Han K."/>
            <person name="Peng R."/>
            <person name="Blom J."/>
            <person name="Li Y.-Z."/>
        </authorList>
    </citation>
    <scope>NUCLEOTIDE SEQUENCE [LARGE SCALE GENOMIC DNA]</scope>
    <source>
        <strain evidence="1 2">So0149</strain>
    </source>
</reference>
<evidence type="ECO:0000313" key="1">
    <source>
        <dbReference type="EMBL" id="KYG04065.1"/>
    </source>
</evidence>
<comment type="caution">
    <text evidence="1">The sequence shown here is derived from an EMBL/GenBank/DDBJ whole genome shotgun (WGS) entry which is preliminary data.</text>
</comment>
<accession>A0A150TH76</accession>
<name>A0A150TH76_SORCE</name>
<organism evidence="1 2">
    <name type="scientific">Sorangium cellulosum</name>
    <name type="common">Polyangium cellulosum</name>
    <dbReference type="NCBI Taxonomy" id="56"/>
    <lineage>
        <taxon>Bacteria</taxon>
        <taxon>Pseudomonadati</taxon>
        <taxon>Myxococcota</taxon>
        <taxon>Polyangia</taxon>
        <taxon>Polyangiales</taxon>
        <taxon>Polyangiaceae</taxon>
        <taxon>Sorangium</taxon>
    </lineage>
</organism>
<evidence type="ECO:0000313" key="2">
    <source>
        <dbReference type="Proteomes" id="UP000075515"/>
    </source>
</evidence>
<protein>
    <submittedName>
        <fullName evidence="1">Uncharacterized protein</fullName>
    </submittedName>
</protein>
<dbReference type="EMBL" id="JEMC01000089">
    <property type="protein sequence ID" value="KYG04065.1"/>
    <property type="molecule type" value="Genomic_DNA"/>
</dbReference>
<dbReference type="Proteomes" id="UP000075515">
    <property type="component" value="Unassembled WGS sequence"/>
</dbReference>
<proteinExistence type="predicted"/>
<sequence length="134" mass="15414">MLREEGTDETRRWLGAWRLRTLLGYHDAAVALIRYLRDPERKKYIRDAGPEPVVGARVSLDWFRLGGRAPEPYQPVRWLGFCERTLRDASIDRSGVEATGEVFTRAEGRWFKLVWRKDDGRTPALVSASAEVPD</sequence>
<dbReference type="AlphaFoldDB" id="A0A150TH76"/>
<gene>
    <name evidence="1" type="ORF">BE18_12820</name>
</gene>